<dbReference type="AlphaFoldDB" id="A0A9P0T7L8"/>
<name>A0A9P0T7L8_PIEBR</name>
<accession>A0A9P0T7L8</accession>
<feature type="region of interest" description="Disordered" evidence="1">
    <location>
        <begin position="37"/>
        <end position="59"/>
    </location>
</feature>
<protein>
    <submittedName>
        <fullName evidence="2">Uncharacterized protein</fullName>
    </submittedName>
</protein>
<organism evidence="2 3">
    <name type="scientific">Pieris brassicae</name>
    <name type="common">White butterfly</name>
    <name type="synonym">Large white butterfly</name>
    <dbReference type="NCBI Taxonomy" id="7116"/>
    <lineage>
        <taxon>Eukaryota</taxon>
        <taxon>Metazoa</taxon>
        <taxon>Ecdysozoa</taxon>
        <taxon>Arthropoda</taxon>
        <taxon>Hexapoda</taxon>
        <taxon>Insecta</taxon>
        <taxon>Pterygota</taxon>
        <taxon>Neoptera</taxon>
        <taxon>Endopterygota</taxon>
        <taxon>Lepidoptera</taxon>
        <taxon>Glossata</taxon>
        <taxon>Ditrysia</taxon>
        <taxon>Papilionoidea</taxon>
        <taxon>Pieridae</taxon>
        <taxon>Pierinae</taxon>
        <taxon>Pieris</taxon>
    </lineage>
</organism>
<feature type="compositionally biased region" description="Low complexity" evidence="1">
    <location>
        <begin position="41"/>
        <end position="52"/>
    </location>
</feature>
<gene>
    <name evidence="2" type="ORF">PIBRA_LOCUS3185</name>
</gene>
<reference evidence="2" key="1">
    <citation type="submission" date="2022-05" db="EMBL/GenBank/DDBJ databases">
        <authorList>
            <person name="Okamura Y."/>
        </authorList>
    </citation>
    <scope>NUCLEOTIDE SEQUENCE</scope>
</reference>
<keyword evidence="3" id="KW-1185">Reference proteome</keyword>
<evidence type="ECO:0000256" key="1">
    <source>
        <dbReference type="SAM" id="MobiDB-lite"/>
    </source>
</evidence>
<dbReference type="Proteomes" id="UP001152562">
    <property type="component" value="Unassembled WGS sequence"/>
</dbReference>
<proteinExistence type="predicted"/>
<evidence type="ECO:0000313" key="3">
    <source>
        <dbReference type="Proteomes" id="UP001152562"/>
    </source>
</evidence>
<evidence type="ECO:0000313" key="2">
    <source>
        <dbReference type="EMBL" id="CAH4011755.1"/>
    </source>
</evidence>
<dbReference type="EMBL" id="CALOZG010000004">
    <property type="protein sequence ID" value="CAH4011755.1"/>
    <property type="molecule type" value="Genomic_DNA"/>
</dbReference>
<comment type="caution">
    <text evidence="2">The sequence shown here is derived from an EMBL/GenBank/DDBJ whole genome shotgun (WGS) entry which is preliminary data.</text>
</comment>
<sequence length="114" mass="13336">MLKIKTALSATMSDAWFTKNLQNFEWEVVQELAGNQIKTESQSSKSSSQPQPKNKDVNDLWEHFDTKLSERITNQTSLALAIIMVKKYKDEKYLDRKDDPIAYWEKRKLIMPVL</sequence>